<dbReference type="Proteomes" id="UP000182771">
    <property type="component" value="Unassembled WGS sequence"/>
</dbReference>
<dbReference type="EMBL" id="FNND01000001">
    <property type="protein sequence ID" value="SDW22600.1"/>
    <property type="molecule type" value="Genomic_DNA"/>
</dbReference>
<dbReference type="OrthoDB" id="9811073at2"/>
<reference evidence="1 2" key="1">
    <citation type="submission" date="2016-10" db="EMBL/GenBank/DDBJ databases">
        <authorList>
            <person name="Varghese N."/>
            <person name="Submissions S."/>
        </authorList>
    </citation>
    <scope>NUCLEOTIDE SEQUENCE [LARGE SCALE GENOMIC DNA]</scope>
    <source>
        <strain evidence="1 2">DSM 11449</strain>
    </source>
</reference>
<dbReference type="SUPFAM" id="SSF52540">
    <property type="entry name" value="P-loop containing nucleoside triphosphate hydrolases"/>
    <property type="match status" value="1"/>
</dbReference>
<keyword evidence="2" id="KW-1185">Reference proteome</keyword>
<evidence type="ECO:0000313" key="1">
    <source>
        <dbReference type="EMBL" id="SDW22600.1"/>
    </source>
</evidence>
<dbReference type="Pfam" id="PF13177">
    <property type="entry name" value="DNA_pol3_delta2"/>
    <property type="match status" value="1"/>
</dbReference>
<dbReference type="PANTHER" id="PTHR11669">
    <property type="entry name" value="REPLICATION FACTOR C / DNA POLYMERASE III GAMMA-TAU SUBUNIT"/>
    <property type="match status" value="1"/>
</dbReference>
<dbReference type="Gene3D" id="3.40.50.300">
    <property type="entry name" value="P-loop containing nucleotide triphosphate hydrolases"/>
    <property type="match status" value="1"/>
</dbReference>
<evidence type="ECO:0000313" key="2">
    <source>
        <dbReference type="Proteomes" id="UP000182771"/>
    </source>
</evidence>
<protein>
    <submittedName>
        <fullName evidence="1">DNA polymerase-3 subunit delta</fullName>
    </submittedName>
</protein>
<dbReference type="InterPro" id="IPR027417">
    <property type="entry name" value="P-loop_NTPase"/>
</dbReference>
<sequence length="389" mass="44454">MYCFFLVILAEAICYIMDFESVLSNSHTKKYLKETIDTNRIAHAQLFVGEEGVGTLPMAIAYATELLCKTGDAHTAIKCAHLNHPDLHFAYPTAITTQVKDHPTSSAFLEQWRQFVLETPYGSLFDWYQAIDIANKQGKIGVDDAKEITSKLSLKSFEGGYKVMIIWMAELMNTDCANKLLKLLEEPPAETIFILVVENENALLDTILSRCQITRFHRLSQEVITEALVKQGLSQPQAQKIALRSQGNYRKALSFIGKDNDRIFEEWFVEWVRMAYSARGNKGVLPNLLAWCEKIAKEGRETQKLFLEYCLEVFRQALLANYGADSLVYMEFQSNFKIENFAPFVHHNNIAEIQRNIEEAIYHIERNGNSKLILTDLSIKLTRLIHAKV</sequence>
<dbReference type="GeneID" id="85017573"/>
<gene>
    <name evidence="1" type="ORF">SAMN05444420_101572</name>
</gene>
<dbReference type="InterPro" id="IPR050238">
    <property type="entry name" value="DNA_Rep/Repair_Clamp_Loader"/>
</dbReference>
<proteinExistence type="predicted"/>
<dbReference type="PANTHER" id="PTHR11669:SF8">
    <property type="entry name" value="DNA POLYMERASE III SUBUNIT DELTA"/>
    <property type="match status" value="1"/>
</dbReference>
<name>A0A1H2RTU0_9FLAO</name>
<dbReference type="RefSeq" id="WP_016419819.1">
    <property type="nucleotide sequence ID" value="NZ_FNND01000001.1"/>
</dbReference>
<organism evidence="1 2">
    <name type="scientific">Capnocytophaga granulosa</name>
    <dbReference type="NCBI Taxonomy" id="45242"/>
    <lineage>
        <taxon>Bacteria</taxon>
        <taxon>Pseudomonadati</taxon>
        <taxon>Bacteroidota</taxon>
        <taxon>Flavobacteriia</taxon>
        <taxon>Flavobacteriales</taxon>
        <taxon>Flavobacteriaceae</taxon>
        <taxon>Capnocytophaga</taxon>
    </lineage>
</organism>
<accession>A0A1H2RTU0</accession>
<dbReference type="GO" id="GO:0006261">
    <property type="term" value="P:DNA-templated DNA replication"/>
    <property type="evidence" value="ECO:0007669"/>
    <property type="project" value="TreeGrafter"/>
</dbReference>
<comment type="caution">
    <text evidence="1">The sequence shown here is derived from an EMBL/GenBank/DDBJ whole genome shotgun (WGS) entry which is preliminary data.</text>
</comment>
<dbReference type="AlphaFoldDB" id="A0A1H2RTU0"/>